<evidence type="ECO:0000256" key="4">
    <source>
        <dbReference type="ARBA" id="ARBA00022729"/>
    </source>
</evidence>
<feature type="signal peptide" evidence="11">
    <location>
        <begin position="1"/>
        <end position="21"/>
    </location>
</feature>
<feature type="disulfide bond" evidence="8">
    <location>
        <begin position="52"/>
        <end position="70"/>
    </location>
</feature>
<evidence type="ECO:0000256" key="5">
    <source>
        <dbReference type="ARBA" id="ARBA00022737"/>
    </source>
</evidence>
<dbReference type="PANTHER" id="PTHR23097:SF90">
    <property type="entry name" value="TUMOR NECROSIS FACTOR RECEPTOR SUPERFAMILY MEMBER 11B"/>
    <property type="match status" value="1"/>
</dbReference>
<dbReference type="RefSeq" id="XP_018592123.2">
    <property type="nucleotide sequence ID" value="XM_018736607.2"/>
</dbReference>
<evidence type="ECO:0000256" key="3">
    <source>
        <dbReference type="ARBA" id="ARBA00022703"/>
    </source>
</evidence>
<feature type="region of interest" description="Disordered" evidence="9">
    <location>
        <begin position="205"/>
        <end position="234"/>
    </location>
</feature>
<feature type="transmembrane region" description="Helical" evidence="10">
    <location>
        <begin position="260"/>
        <end position="282"/>
    </location>
</feature>
<evidence type="ECO:0000256" key="7">
    <source>
        <dbReference type="ARBA" id="ARBA00023180"/>
    </source>
</evidence>
<feature type="repeat" description="TNFR-Cys" evidence="8">
    <location>
        <begin position="115"/>
        <end position="158"/>
    </location>
</feature>
<dbReference type="InterPro" id="IPR001368">
    <property type="entry name" value="TNFR/NGFR_Cys_rich_reg"/>
</dbReference>
<evidence type="ECO:0000256" key="1">
    <source>
        <dbReference type="ARBA" id="ARBA00004613"/>
    </source>
</evidence>
<feature type="compositionally biased region" description="Low complexity" evidence="9">
    <location>
        <begin position="215"/>
        <end position="234"/>
    </location>
</feature>
<feature type="repeat" description="TNFR-Cys" evidence="8">
    <location>
        <begin position="160"/>
        <end position="201"/>
    </location>
</feature>
<feature type="disulfide bond" evidence="8">
    <location>
        <begin position="161"/>
        <end position="176"/>
    </location>
</feature>
<dbReference type="GeneTree" id="ENSGT00940000166932"/>
<evidence type="ECO:0000256" key="2">
    <source>
        <dbReference type="ARBA" id="ARBA00022525"/>
    </source>
</evidence>
<comment type="subcellular location">
    <subcellularLocation>
        <location evidence="1">Secreted</location>
    </subcellularLocation>
</comment>
<keyword evidence="10" id="KW-1133">Transmembrane helix</keyword>
<dbReference type="GeneID" id="108924936"/>
<keyword evidence="10" id="KW-0472">Membrane</keyword>
<dbReference type="PROSITE" id="PS00652">
    <property type="entry name" value="TNFR_NGFR_1"/>
    <property type="match status" value="2"/>
</dbReference>
<feature type="disulfide bond" evidence="8">
    <location>
        <begin position="140"/>
        <end position="158"/>
    </location>
</feature>
<evidence type="ECO:0000256" key="10">
    <source>
        <dbReference type="SAM" id="Phobius"/>
    </source>
</evidence>
<reference evidence="13" key="2">
    <citation type="submission" date="2025-08" db="UniProtKB">
        <authorList>
            <consortium name="Ensembl"/>
        </authorList>
    </citation>
    <scope>IDENTIFICATION</scope>
</reference>
<reference evidence="13" key="3">
    <citation type="submission" date="2025-09" db="UniProtKB">
        <authorList>
            <consortium name="Ensembl"/>
        </authorList>
    </citation>
    <scope>IDENTIFICATION</scope>
</reference>
<protein>
    <submittedName>
        <fullName evidence="13">Tumor necrosis factor receptor superfamily member 1B-like</fullName>
    </submittedName>
</protein>
<gene>
    <name evidence="13" type="primary">LOC108924936</name>
</gene>
<comment type="caution">
    <text evidence="8">Lacks conserved residue(s) required for the propagation of feature annotation.</text>
</comment>
<feature type="disulfide bond" evidence="8">
    <location>
        <begin position="116"/>
        <end position="131"/>
    </location>
</feature>
<dbReference type="Gene3D" id="2.10.50.10">
    <property type="entry name" value="Tumor Necrosis Factor Receptor, subunit A, domain 2"/>
    <property type="match status" value="3"/>
</dbReference>
<feature type="domain" description="TNFR-Cys" evidence="12">
    <location>
        <begin position="72"/>
        <end position="114"/>
    </location>
</feature>
<dbReference type="SUPFAM" id="SSF57586">
    <property type="entry name" value="TNF receptor-like"/>
    <property type="match status" value="2"/>
</dbReference>
<evidence type="ECO:0000313" key="13">
    <source>
        <dbReference type="Ensembl" id="ENSSFOP00015017724.2"/>
    </source>
</evidence>
<keyword evidence="14" id="KW-1185">Reference proteome</keyword>
<accession>A0A8C9RS05</accession>
<reference evidence="13 14" key="1">
    <citation type="submission" date="2019-04" db="EMBL/GenBank/DDBJ databases">
        <authorList>
            <consortium name="Wellcome Sanger Institute Data Sharing"/>
        </authorList>
    </citation>
    <scope>NUCLEOTIDE SEQUENCE [LARGE SCALE GENOMIC DNA]</scope>
</reference>
<dbReference type="InterPro" id="IPR052459">
    <property type="entry name" value="TNFRSF_decoy_receptor"/>
</dbReference>
<dbReference type="Pfam" id="PF00020">
    <property type="entry name" value="TNFR_c6"/>
    <property type="match status" value="2"/>
</dbReference>
<feature type="domain" description="TNFR-Cys" evidence="12">
    <location>
        <begin position="33"/>
        <end position="70"/>
    </location>
</feature>
<keyword evidence="4 11" id="KW-0732">Signal</keyword>
<dbReference type="GO" id="GO:0005576">
    <property type="term" value="C:extracellular region"/>
    <property type="evidence" value="ECO:0007669"/>
    <property type="project" value="UniProtKB-SubCell"/>
</dbReference>
<evidence type="ECO:0000256" key="9">
    <source>
        <dbReference type="SAM" id="MobiDB-lite"/>
    </source>
</evidence>
<keyword evidence="6 8" id="KW-1015">Disulfide bond</keyword>
<feature type="repeat" description="TNFR-Cys" evidence="8">
    <location>
        <begin position="72"/>
        <end position="114"/>
    </location>
</feature>
<feature type="region of interest" description="Disordered" evidence="9">
    <location>
        <begin position="346"/>
        <end position="366"/>
    </location>
</feature>
<keyword evidence="7" id="KW-0325">Glycoprotein</keyword>
<dbReference type="PANTHER" id="PTHR23097">
    <property type="entry name" value="TUMOR NECROSIS FACTOR RECEPTOR SUPERFAMILY MEMBER"/>
    <property type="match status" value="1"/>
</dbReference>
<feature type="chain" id="PRO_5034897478" evidence="11">
    <location>
        <begin position="22"/>
        <end position="366"/>
    </location>
</feature>
<feature type="compositionally biased region" description="Basic and acidic residues" evidence="9">
    <location>
        <begin position="346"/>
        <end position="357"/>
    </location>
</feature>
<proteinExistence type="predicted"/>
<dbReference type="CDD" id="cd00185">
    <property type="entry name" value="TNFRSF"/>
    <property type="match status" value="1"/>
</dbReference>
<feature type="disulfide bond" evidence="8">
    <location>
        <begin position="49"/>
        <end position="62"/>
    </location>
</feature>
<dbReference type="AlphaFoldDB" id="A0A8C9RS05"/>
<evidence type="ECO:0000313" key="14">
    <source>
        <dbReference type="Proteomes" id="UP000694397"/>
    </source>
</evidence>
<evidence type="ECO:0000256" key="11">
    <source>
        <dbReference type="SAM" id="SignalP"/>
    </source>
</evidence>
<keyword evidence="10" id="KW-0812">Transmembrane</keyword>
<sequence length="366" mass="39194">MSGTVVCLLLGAALRLIDTEASSLPSAPSPSGQCEDTTRYLEKELNLCCTLCKPGMRLKVKCSSTSDTVCEPCPHGSYIEQMNYFPRCFRCSQCKIDRGLQYLQKCNSSTPSTCMCQEGMFCIFRGPSSDCKECKPFTRCPPGHGVSRTGMENSDVKCSPCPEGTFSEKSSYTEKCQRHTDCESQGRSVLSPGDATSDAKCGAVVRPTLTSDPRTTSTTQTVSTGSTGRSTVSSTVGSIVSSTGFLVPRVRGTEPQDRKWIMVCGVSVAAAAVVLLSVAWMLSRKRALGRAASQSPACKKKALDLQDGRPAGIGSRLLERTRPGGSVAGQALSPCQEDSLWGLLLPREKDPKERHVSASEGQKAAR</sequence>
<keyword evidence="5" id="KW-0677">Repeat</keyword>
<dbReference type="GO" id="GO:0006915">
    <property type="term" value="P:apoptotic process"/>
    <property type="evidence" value="ECO:0007669"/>
    <property type="project" value="UniProtKB-KW"/>
</dbReference>
<evidence type="ECO:0000256" key="8">
    <source>
        <dbReference type="PROSITE-ProRule" id="PRU00206"/>
    </source>
</evidence>
<dbReference type="SMART" id="SM00208">
    <property type="entry name" value="TNFR"/>
    <property type="match status" value="4"/>
</dbReference>
<keyword evidence="2" id="KW-0964">Secreted</keyword>
<organism evidence="13 14">
    <name type="scientific">Scleropages formosus</name>
    <name type="common">Asian bonytongue</name>
    <name type="synonym">Osteoglossum formosum</name>
    <dbReference type="NCBI Taxonomy" id="113540"/>
    <lineage>
        <taxon>Eukaryota</taxon>
        <taxon>Metazoa</taxon>
        <taxon>Chordata</taxon>
        <taxon>Craniata</taxon>
        <taxon>Vertebrata</taxon>
        <taxon>Euteleostomi</taxon>
        <taxon>Actinopterygii</taxon>
        <taxon>Neopterygii</taxon>
        <taxon>Teleostei</taxon>
        <taxon>Osteoglossocephala</taxon>
        <taxon>Osteoglossomorpha</taxon>
        <taxon>Osteoglossiformes</taxon>
        <taxon>Osteoglossidae</taxon>
        <taxon>Scleropages</taxon>
    </lineage>
</organism>
<evidence type="ECO:0000256" key="6">
    <source>
        <dbReference type="ARBA" id="ARBA00023157"/>
    </source>
</evidence>
<evidence type="ECO:0000259" key="12">
    <source>
        <dbReference type="PROSITE" id="PS50050"/>
    </source>
</evidence>
<feature type="domain" description="TNFR-Cys" evidence="12">
    <location>
        <begin position="160"/>
        <end position="201"/>
    </location>
</feature>
<name>A0A8C9RS05_SCLFO</name>
<keyword evidence="3" id="KW-0053">Apoptosis</keyword>
<dbReference type="PROSITE" id="PS50050">
    <property type="entry name" value="TNFR_NGFR_2"/>
    <property type="match status" value="4"/>
</dbReference>
<feature type="domain" description="TNFR-Cys" evidence="12">
    <location>
        <begin position="115"/>
        <end position="158"/>
    </location>
</feature>
<dbReference type="Proteomes" id="UP000694397">
    <property type="component" value="Chromosome 2"/>
</dbReference>
<feature type="disulfide bond" evidence="8">
    <location>
        <begin position="73"/>
        <end position="88"/>
    </location>
</feature>
<dbReference type="Ensembl" id="ENSSFOT00015017927.2">
    <property type="protein sequence ID" value="ENSSFOP00015017724.2"/>
    <property type="gene ID" value="ENSSFOG00015011399.2"/>
</dbReference>
<feature type="repeat" description="TNFR-Cys" evidence="8">
    <location>
        <begin position="33"/>
        <end position="70"/>
    </location>
</feature>